<evidence type="ECO:0000313" key="2">
    <source>
        <dbReference type="Proteomes" id="UP000831859"/>
    </source>
</evidence>
<reference evidence="1 2" key="1">
    <citation type="journal article" date="2022" name="Int. J. Syst. Evol. Microbiol.">
        <title>Apilactobacillus apisilvae sp. nov., Nicolia spurrieriana gen. nov. sp. nov., Bombilactobacillus folatiphilus sp. nov. and Bombilactobacillus thymidiniphilus sp. nov., four new lactic acid bacterial isolates from stingless bees Tetragonula carbonaria and Austroplebeia australis.</title>
        <authorList>
            <person name="Oliphant S.A."/>
            <person name="Watson-Haigh N.S."/>
            <person name="Sumby K.M."/>
            <person name="Gardner J."/>
            <person name="Groom S."/>
            <person name="Jiranek V."/>
        </authorList>
    </citation>
    <scope>NUCLEOTIDE SEQUENCE [LARGE SCALE GENOMIC DNA]</scope>
    <source>
        <strain evidence="1 2">SG5_A10</strain>
    </source>
</reference>
<dbReference type="Proteomes" id="UP000831859">
    <property type="component" value="Plasmid p1unnamed"/>
</dbReference>
<organism evidence="1 2">
    <name type="scientific">Apilactobacillus apisilvae</name>
    <dbReference type="NCBI Taxonomy" id="2923364"/>
    <lineage>
        <taxon>Bacteria</taxon>
        <taxon>Bacillati</taxon>
        <taxon>Bacillota</taxon>
        <taxon>Bacilli</taxon>
        <taxon>Lactobacillales</taxon>
        <taxon>Lactobacillaceae</taxon>
        <taxon>Apilactobacillus</taxon>
    </lineage>
</organism>
<dbReference type="EMBL" id="CP093363">
    <property type="protein sequence ID" value="UQS85780.1"/>
    <property type="molecule type" value="Genomic_DNA"/>
</dbReference>
<protein>
    <submittedName>
        <fullName evidence="1">Uncharacterized protein</fullName>
    </submittedName>
</protein>
<keyword evidence="1" id="KW-0614">Plasmid</keyword>
<accession>A0ABY4PJF3</accession>
<evidence type="ECO:0000313" key="1">
    <source>
        <dbReference type="EMBL" id="UQS85780.1"/>
    </source>
</evidence>
<name>A0ABY4PJF3_9LACO</name>
<keyword evidence="2" id="KW-1185">Reference proteome</keyword>
<gene>
    <name evidence="1" type="ORF">MOO46_07555</name>
</gene>
<geneLocation type="plasmid" evidence="1 2">
    <name>p1unnamed</name>
</geneLocation>
<dbReference type="RefSeq" id="WP_249511744.1">
    <property type="nucleotide sequence ID" value="NZ_CP093363.1"/>
</dbReference>
<proteinExistence type="predicted"/>
<sequence length="101" mass="10562">MLKLAIVKGVKNENGVFVAPTEIKPEDVLFKGEGEVNITGLESGDVVADGEYFVGKFSDEANKFTSPLAAVPGWTVEGEASVGTVKVQATDDGASITTDKE</sequence>